<proteinExistence type="inferred from homology"/>
<dbReference type="GO" id="GO:0016020">
    <property type="term" value="C:membrane"/>
    <property type="evidence" value="ECO:0007669"/>
    <property type="project" value="UniProtKB-SubCell"/>
</dbReference>
<evidence type="ECO:0000256" key="9">
    <source>
        <dbReference type="ARBA" id="ARBA00023136"/>
    </source>
</evidence>
<dbReference type="CDD" id="cd11299">
    <property type="entry name" value="O-FucT_plant"/>
    <property type="match status" value="1"/>
</dbReference>
<evidence type="ECO:0000256" key="11">
    <source>
        <dbReference type="ARBA" id="ARBA00023253"/>
    </source>
</evidence>
<evidence type="ECO:0000256" key="12">
    <source>
        <dbReference type="ARBA" id="ARBA00023277"/>
    </source>
</evidence>
<dbReference type="AlphaFoldDB" id="A0AAP0NZ16"/>
<dbReference type="GO" id="GO:0016757">
    <property type="term" value="F:glycosyltransferase activity"/>
    <property type="evidence" value="ECO:0007669"/>
    <property type="project" value="UniProtKB-KW"/>
</dbReference>
<dbReference type="Pfam" id="PF10250">
    <property type="entry name" value="O-FucT"/>
    <property type="match status" value="3"/>
</dbReference>
<evidence type="ECO:0000256" key="5">
    <source>
        <dbReference type="ARBA" id="ARBA00022679"/>
    </source>
</evidence>
<comment type="pathway">
    <text evidence="2">Glycan metabolism.</text>
</comment>
<keyword evidence="11" id="KW-0294">Fucose metabolism</keyword>
<keyword evidence="5" id="KW-0808">Transferase</keyword>
<dbReference type="GO" id="GO:0005737">
    <property type="term" value="C:cytoplasm"/>
    <property type="evidence" value="ECO:0007669"/>
    <property type="project" value="TreeGrafter"/>
</dbReference>
<keyword evidence="12" id="KW-0119">Carbohydrate metabolism</keyword>
<evidence type="ECO:0000256" key="3">
    <source>
        <dbReference type="ARBA" id="ARBA00007737"/>
    </source>
</evidence>
<keyword evidence="10" id="KW-0325">Glycoprotein</keyword>
<comment type="subcellular location">
    <subcellularLocation>
        <location evidence="1">Membrane</location>
        <topology evidence="1">Single-pass type II membrane protein</topology>
    </subcellularLocation>
</comment>
<name>A0AAP0NZ16_9MAGN</name>
<comment type="similarity">
    <text evidence="3">Belongs to the glycosyltransferase GT106 family.</text>
</comment>
<dbReference type="EMBL" id="JBBNAE010000005">
    <property type="protein sequence ID" value="KAK9123729.1"/>
    <property type="molecule type" value="Genomic_DNA"/>
</dbReference>
<comment type="caution">
    <text evidence="14">The sequence shown here is derived from an EMBL/GenBank/DDBJ whole genome shotgun (WGS) entry which is preliminary data.</text>
</comment>
<sequence>MDYPSHTKIYIVAGEIYGKNSLAALITEYPNVLTHSDLAREEELEPFKPFQNKLAPIDYTVALESDVFVYTFDGNMAKARHRATKHLVKLVDEMDEGIISWKEVSQEVKKLHSDRQGAPHKRQPGLHRKTEEAFYANPYPGCICSKTEKRNLWQEQYPNVLTHSDLAREEELEPFKPFQNKLAAIDYTVALEIDVFVYTFDGNMAKAVQGHITFKGYRKTLNPDRKHLVKLVDEMDEGLISWKEVSLKVKKLHSDRQGAPHKRQPGLHRKTEEAFYANAYPGCICSKTKSVSTYFSIFLEESYEEERNGYLMVHANGGLNQMRLGIMQICDIVGIAKLMKATLVIPFLDHNSYWTDSSEFKDIFDVTNFIEVLKDDVEIVEKLPPEYETIIPLRMKDDHPWSRVDYYEKGEVLKLKEHKVMHITHANSRLGNNGLPSHIQKLRCKANYNALKFKPDIEELSQKLVKRLRTKSDPWYIALHLRYEKDMLAFTGCTHNLTAAEDEELAEMREKTPYWYEAKIIDSKAKRLAGNCPLTPRETALFLKAMGYPSHTKIYIVAGEIYYKNSLAALIAEYPNVLTHSDLAREEELEPFKPFQNKLAAIDYTVVLESDVFVYTFDGNIAKAVQGHRTFKGYRKTLNPDRKHLVKLVDEMDEGLISWKEVSLEVKKLHSD</sequence>
<keyword evidence="4" id="KW-0328">Glycosyltransferase</keyword>
<dbReference type="InterPro" id="IPR019378">
    <property type="entry name" value="GDP-Fuc_O-FucTrfase"/>
</dbReference>
<evidence type="ECO:0000256" key="13">
    <source>
        <dbReference type="ARBA" id="ARBA00030350"/>
    </source>
</evidence>
<dbReference type="InterPro" id="IPR024709">
    <property type="entry name" value="FucosylTrfase_pln"/>
</dbReference>
<dbReference type="PANTHER" id="PTHR31741">
    <property type="entry name" value="OS02G0726500 PROTEIN-RELATED"/>
    <property type="match status" value="1"/>
</dbReference>
<evidence type="ECO:0000256" key="2">
    <source>
        <dbReference type="ARBA" id="ARBA00004881"/>
    </source>
</evidence>
<evidence type="ECO:0000256" key="7">
    <source>
        <dbReference type="ARBA" id="ARBA00022968"/>
    </source>
</evidence>
<keyword evidence="8" id="KW-1133">Transmembrane helix</keyword>
<dbReference type="GO" id="GO:0006004">
    <property type="term" value="P:fucose metabolic process"/>
    <property type="evidence" value="ECO:0007669"/>
    <property type="project" value="UniProtKB-KW"/>
</dbReference>
<keyword evidence="15" id="KW-1185">Reference proteome</keyword>
<reference evidence="14 15" key="1">
    <citation type="submission" date="2024-01" db="EMBL/GenBank/DDBJ databases">
        <title>Genome assemblies of Stephania.</title>
        <authorList>
            <person name="Yang L."/>
        </authorList>
    </citation>
    <scope>NUCLEOTIDE SEQUENCE [LARGE SCALE GENOMIC DNA]</scope>
    <source>
        <strain evidence="14">QJT</strain>
        <tissue evidence="14">Leaf</tissue>
    </source>
</reference>
<evidence type="ECO:0000313" key="14">
    <source>
        <dbReference type="EMBL" id="KAK9123729.1"/>
    </source>
</evidence>
<keyword evidence="6" id="KW-0812">Transmembrane</keyword>
<evidence type="ECO:0000256" key="10">
    <source>
        <dbReference type="ARBA" id="ARBA00023180"/>
    </source>
</evidence>
<protein>
    <recommendedName>
        <fullName evidence="13">O-fucosyltransferase family protein</fullName>
    </recommendedName>
</protein>
<gene>
    <name evidence="14" type="ORF">Sjap_013331</name>
</gene>
<evidence type="ECO:0000256" key="4">
    <source>
        <dbReference type="ARBA" id="ARBA00022676"/>
    </source>
</evidence>
<dbReference type="FunFam" id="3.40.50.11350:FF:000011">
    <property type="entry name" value="O-fucosyltransferase 28"/>
    <property type="match status" value="1"/>
</dbReference>
<organism evidence="14 15">
    <name type="scientific">Stephania japonica</name>
    <dbReference type="NCBI Taxonomy" id="461633"/>
    <lineage>
        <taxon>Eukaryota</taxon>
        <taxon>Viridiplantae</taxon>
        <taxon>Streptophyta</taxon>
        <taxon>Embryophyta</taxon>
        <taxon>Tracheophyta</taxon>
        <taxon>Spermatophyta</taxon>
        <taxon>Magnoliopsida</taxon>
        <taxon>Ranunculales</taxon>
        <taxon>Menispermaceae</taxon>
        <taxon>Menispermoideae</taxon>
        <taxon>Cissampelideae</taxon>
        <taxon>Stephania</taxon>
    </lineage>
</organism>
<evidence type="ECO:0000256" key="1">
    <source>
        <dbReference type="ARBA" id="ARBA00004606"/>
    </source>
</evidence>
<accession>A0AAP0NZ16</accession>
<evidence type="ECO:0000256" key="6">
    <source>
        <dbReference type="ARBA" id="ARBA00022692"/>
    </source>
</evidence>
<evidence type="ECO:0000313" key="15">
    <source>
        <dbReference type="Proteomes" id="UP001417504"/>
    </source>
</evidence>
<dbReference type="Proteomes" id="UP001417504">
    <property type="component" value="Unassembled WGS sequence"/>
</dbReference>
<evidence type="ECO:0000256" key="8">
    <source>
        <dbReference type="ARBA" id="ARBA00022989"/>
    </source>
</evidence>
<dbReference type="PANTHER" id="PTHR31741:SF4">
    <property type="entry name" value="O-FUCOSYLTRANSFERASE 28"/>
    <property type="match status" value="1"/>
</dbReference>
<keyword evidence="7" id="KW-0735">Signal-anchor</keyword>
<keyword evidence="9" id="KW-0472">Membrane</keyword>